<sequence length="56" mass="6112">MMQGQIRMQAFLLSSKPSASNYSLVLCSGAIFSSLINIFYVNVMLVSGKVFTCLSD</sequence>
<keyword evidence="1" id="KW-0812">Transmembrane</keyword>
<evidence type="ECO:0000313" key="2">
    <source>
        <dbReference type="EMBL" id="MBX54675.1"/>
    </source>
</evidence>
<feature type="transmembrane region" description="Helical" evidence="1">
    <location>
        <begin position="21"/>
        <end position="41"/>
    </location>
</feature>
<evidence type="ECO:0000256" key="1">
    <source>
        <dbReference type="SAM" id="Phobius"/>
    </source>
</evidence>
<accession>A0A2P2PIW6</accession>
<name>A0A2P2PIW6_RHIMU</name>
<protein>
    <submittedName>
        <fullName evidence="2">Uncharacterized protein</fullName>
    </submittedName>
</protein>
<reference evidence="2" key="1">
    <citation type="submission" date="2018-02" db="EMBL/GenBank/DDBJ databases">
        <title>Rhizophora mucronata_Transcriptome.</title>
        <authorList>
            <person name="Meera S.P."/>
            <person name="Sreeshan A."/>
            <person name="Augustine A."/>
        </authorList>
    </citation>
    <scope>NUCLEOTIDE SEQUENCE</scope>
    <source>
        <tissue evidence="2">Leaf</tissue>
    </source>
</reference>
<organism evidence="2">
    <name type="scientific">Rhizophora mucronata</name>
    <name type="common">Asiatic mangrove</name>
    <dbReference type="NCBI Taxonomy" id="61149"/>
    <lineage>
        <taxon>Eukaryota</taxon>
        <taxon>Viridiplantae</taxon>
        <taxon>Streptophyta</taxon>
        <taxon>Embryophyta</taxon>
        <taxon>Tracheophyta</taxon>
        <taxon>Spermatophyta</taxon>
        <taxon>Magnoliopsida</taxon>
        <taxon>eudicotyledons</taxon>
        <taxon>Gunneridae</taxon>
        <taxon>Pentapetalae</taxon>
        <taxon>rosids</taxon>
        <taxon>fabids</taxon>
        <taxon>Malpighiales</taxon>
        <taxon>Rhizophoraceae</taxon>
        <taxon>Rhizophora</taxon>
    </lineage>
</organism>
<proteinExistence type="predicted"/>
<keyword evidence="1" id="KW-0472">Membrane</keyword>
<keyword evidence="1" id="KW-1133">Transmembrane helix</keyword>
<dbReference type="AlphaFoldDB" id="A0A2P2PIW6"/>
<dbReference type="EMBL" id="GGEC01074191">
    <property type="protein sequence ID" value="MBX54675.1"/>
    <property type="molecule type" value="Transcribed_RNA"/>
</dbReference>